<evidence type="ECO:0000313" key="2">
    <source>
        <dbReference type="Proteomes" id="UP000708576"/>
    </source>
</evidence>
<protein>
    <recommendedName>
        <fullName evidence="3">STAS/SEC14 domain-containing protein</fullName>
    </recommendedName>
</protein>
<organism evidence="1 2">
    <name type="scientific">Carboxylicivirga linearis</name>
    <dbReference type="NCBI Taxonomy" id="1628157"/>
    <lineage>
        <taxon>Bacteria</taxon>
        <taxon>Pseudomonadati</taxon>
        <taxon>Bacteroidota</taxon>
        <taxon>Bacteroidia</taxon>
        <taxon>Marinilabiliales</taxon>
        <taxon>Marinilabiliaceae</taxon>
        <taxon>Carboxylicivirga</taxon>
    </lineage>
</organism>
<keyword evidence="2" id="KW-1185">Reference proteome</keyword>
<dbReference type="RefSeq" id="WP_212214237.1">
    <property type="nucleotide sequence ID" value="NZ_JAGUCO010000002.1"/>
</dbReference>
<name>A0ABS5JRW6_9BACT</name>
<sequence>MSILYKKHSDFPDAILIRDFKNSVDVNEIINSWENLKENDLLTDKLKGVINNLLDCDLNMNMDSFKMLMGYLKQNECFYKIKLAVICNKPKIVVYPTLGEEKEGALKIKPFSTIDAAVEWIIE</sequence>
<evidence type="ECO:0008006" key="3">
    <source>
        <dbReference type="Google" id="ProtNLM"/>
    </source>
</evidence>
<reference evidence="1 2" key="1">
    <citation type="journal article" date="2015" name="Int. J. Syst. Evol. Microbiol.">
        <title>Carboxylicivirga linearis sp. nov., isolated from a sea cucumber culture pond.</title>
        <authorList>
            <person name="Wang F.Q."/>
            <person name="Zhou Y.X."/>
            <person name="Lin X.Z."/>
            <person name="Chen G.J."/>
            <person name="Du Z.J."/>
        </authorList>
    </citation>
    <scope>NUCLEOTIDE SEQUENCE [LARGE SCALE GENOMIC DNA]</scope>
    <source>
        <strain evidence="1 2">FB218</strain>
    </source>
</reference>
<evidence type="ECO:0000313" key="1">
    <source>
        <dbReference type="EMBL" id="MBS2097609.1"/>
    </source>
</evidence>
<dbReference type="EMBL" id="JAGUCO010000002">
    <property type="protein sequence ID" value="MBS2097609.1"/>
    <property type="molecule type" value="Genomic_DNA"/>
</dbReference>
<dbReference type="Proteomes" id="UP000708576">
    <property type="component" value="Unassembled WGS sequence"/>
</dbReference>
<comment type="caution">
    <text evidence="1">The sequence shown here is derived from an EMBL/GenBank/DDBJ whole genome shotgun (WGS) entry which is preliminary data.</text>
</comment>
<accession>A0ABS5JRW6</accession>
<proteinExistence type="predicted"/>
<gene>
    <name evidence="1" type="ORF">KEM10_04910</name>
</gene>